<dbReference type="Proteomes" id="UP001055172">
    <property type="component" value="Unassembled WGS sequence"/>
</dbReference>
<reference evidence="1 2" key="1">
    <citation type="submission" date="2021-07" db="EMBL/GenBank/DDBJ databases">
        <title>Genome data of Colletotrichum spaethianum.</title>
        <authorList>
            <person name="Utami Y.D."/>
            <person name="Hiruma K."/>
        </authorList>
    </citation>
    <scope>NUCLEOTIDE SEQUENCE [LARGE SCALE GENOMIC DNA]</scope>
    <source>
        <strain evidence="1 2">MAFF 242679</strain>
    </source>
</reference>
<keyword evidence="2" id="KW-1185">Reference proteome</keyword>
<dbReference type="AlphaFoldDB" id="A0AA37GMW5"/>
<gene>
    <name evidence="1" type="ORF">ColLi_06388</name>
</gene>
<dbReference type="EMBL" id="BPPX01000012">
    <property type="protein sequence ID" value="GJC83550.1"/>
    <property type="molecule type" value="Genomic_DNA"/>
</dbReference>
<organism evidence="1 2">
    <name type="scientific">Colletotrichum liriopes</name>
    <dbReference type="NCBI Taxonomy" id="708192"/>
    <lineage>
        <taxon>Eukaryota</taxon>
        <taxon>Fungi</taxon>
        <taxon>Dikarya</taxon>
        <taxon>Ascomycota</taxon>
        <taxon>Pezizomycotina</taxon>
        <taxon>Sordariomycetes</taxon>
        <taxon>Hypocreomycetidae</taxon>
        <taxon>Glomerellales</taxon>
        <taxon>Glomerellaceae</taxon>
        <taxon>Colletotrichum</taxon>
        <taxon>Colletotrichum spaethianum species complex</taxon>
    </lineage>
</organism>
<sequence>MRISGNKFDQASCNLNITVYGPAEEFEEIGNWFQEYNVYLQDPLMCHVDARYCNPHKLASNDIGSCPMLSDVVFQGSEQITFQDITEPMDMLDMLNSRCDLEEANQPAVITAELKR</sequence>
<comment type="caution">
    <text evidence="1">The sequence shown here is derived from an EMBL/GenBank/DDBJ whole genome shotgun (WGS) entry which is preliminary data.</text>
</comment>
<protein>
    <submittedName>
        <fullName evidence="1">Uncharacterized protein</fullName>
    </submittedName>
</protein>
<accession>A0AA37GMW5</accession>
<evidence type="ECO:0000313" key="1">
    <source>
        <dbReference type="EMBL" id="GJC83550.1"/>
    </source>
</evidence>
<proteinExistence type="predicted"/>
<name>A0AA37GMW5_9PEZI</name>
<evidence type="ECO:0000313" key="2">
    <source>
        <dbReference type="Proteomes" id="UP001055172"/>
    </source>
</evidence>